<comment type="caution">
    <text evidence="1">The sequence shown here is derived from an EMBL/GenBank/DDBJ whole genome shotgun (WGS) entry which is preliminary data.</text>
</comment>
<dbReference type="Proteomes" id="UP000094291">
    <property type="component" value="Unassembled WGS sequence"/>
</dbReference>
<reference evidence="1 2" key="1">
    <citation type="submission" date="2016-08" db="EMBL/GenBank/DDBJ databases">
        <authorList>
            <person name="Seilhamer J.J."/>
        </authorList>
    </citation>
    <scope>NUCLEOTIDE SEQUENCE [LARGE SCALE GENOMIC DNA]</scope>
    <source>
        <strain evidence="1 2">PH27A</strain>
    </source>
</reference>
<dbReference type="EMBL" id="MDTQ01000001">
    <property type="protein sequence ID" value="ODC03421.1"/>
    <property type="molecule type" value="Genomic_DNA"/>
</dbReference>
<dbReference type="SUPFAM" id="SSF56300">
    <property type="entry name" value="Metallo-dependent phosphatases"/>
    <property type="match status" value="1"/>
</dbReference>
<dbReference type="STRING" id="197479.BFW38_07530"/>
<proteinExistence type="predicted"/>
<keyword evidence="2" id="KW-1185">Reference proteome</keyword>
<accession>A0A1E2V8V5</accession>
<dbReference type="OrthoDB" id="9784378at2"/>
<dbReference type="InterPro" id="IPR029052">
    <property type="entry name" value="Metallo-depent_PP-like"/>
</dbReference>
<name>A0A1E2V8V5_9GAMM</name>
<evidence type="ECO:0000313" key="2">
    <source>
        <dbReference type="Proteomes" id="UP000094291"/>
    </source>
</evidence>
<gene>
    <name evidence="1" type="ORF">BFW38_07530</name>
</gene>
<dbReference type="AlphaFoldDB" id="A0A1E2V8V5"/>
<evidence type="ECO:0000313" key="1">
    <source>
        <dbReference type="EMBL" id="ODC03421.1"/>
    </source>
</evidence>
<dbReference type="Gene3D" id="3.60.21.10">
    <property type="match status" value="1"/>
</dbReference>
<sequence length="191" mass="21788">MFRLKSSLIAARHEENLCGLDIPEGHWQFITTSPESTGIELPYYRVTPHTRNQNRSDRQTYGCDGQVSWIVLDTCSHDGSGGSFCDDRRHWLSKALTQSHSPIILFMAYPPFSIDLNEYYIQGFDDEGVFSTLLMRSRDRIRGLIWHYGDRPVSGVWQGIPHYNLPYLVKRSISVNGLPPKDNGIKLTAIS</sequence>
<dbReference type="RefSeq" id="WP_068997837.1">
    <property type="nucleotide sequence ID" value="NZ_MDTQ01000001.1"/>
</dbReference>
<protein>
    <submittedName>
        <fullName evidence="1">Uncharacterized protein</fullName>
    </submittedName>
</protein>
<organism evidence="1 2">
    <name type="scientific">Terasakiispira papahanaumokuakeensis</name>
    <dbReference type="NCBI Taxonomy" id="197479"/>
    <lineage>
        <taxon>Bacteria</taxon>
        <taxon>Pseudomonadati</taxon>
        <taxon>Pseudomonadota</taxon>
        <taxon>Gammaproteobacteria</taxon>
        <taxon>Oceanospirillales</taxon>
        <taxon>Terasakiispira</taxon>
    </lineage>
</organism>